<evidence type="ECO:0000313" key="1">
    <source>
        <dbReference type="EMBL" id="JAD80392.1"/>
    </source>
</evidence>
<accession>A0A0A9D9H0</accession>
<sequence length="29" mass="3498">MRISIFIYRSIYLHLSKHPRLQINIPNCA</sequence>
<name>A0A0A9D9H0_ARUDO</name>
<dbReference type="AlphaFoldDB" id="A0A0A9D9H0"/>
<organism evidence="1">
    <name type="scientific">Arundo donax</name>
    <name type="common">Giant reed</name>
    <name type="synonym">Donax arundinaceus</name>
    <dbReference type="NCBI Taxonomy" id="35708"/>
    <lineage>
        <taxon>Eukaryota</taxon>
        <taxon>Viridiplantae</taxon>
        <taxon>Streptophyta</taxon>
        <taxon>Embryophyta</taxon>
        <taxon>Tracheophyta</taxon>
        <taxon>Spermatophyta</taxon>
        <taxon>Magnoliopsida</taxon>
        <taxon>Liliopsida</taxon>
        <taxon>Poales</taxon>
        <taxon>Poaceae</taxon>
        <taxon>PACMAD clade</taxon>
        <taxon>Arundinoideae</taxon>
        <taxon>Arundineae</taxon>
        <taxon>Arundo</taxon>
    </lineage>
</organism>
<reference evidence="1" key="1">
    <citation type="submission" date="2014-09" db="EMBL/GenBank/DDBJ databases">
        <authorList>
            <person name="Magalhaes I.L.F."/>
            <person name="Oliveira U."/>
            <person name="Santos F.R."/>
            <person name="Vidigal T.H.D.A."/>
            <person name="Brescovit A.D."/>
            <person name="Santos A.J."/>
        </authorList>
    </citation>
    <scope>NUCLEOTIDE SEQUENCE</scope>
    <source>
        <tissue evidence="1">Shoot tissue taken approximately 20 cm above the soil surface</tissue>
    </source>
</reference>
<protein>
    <submittedName>
        <fullName evidence="1">Uncharacterized protein</fullName>
    </submittedName>
</protein>
<dbReference type="EMBL" id="GBRH01217503">
    <property type="protein sequence ID" value="JAD80392.1"/>
    <property type="molecule type" value="Transcribed_RNA"/>
</dbReference>
<proteinExistence type="predicted"/>
<reference evidence="1" key="2">
    <citation type="journal article" date="2015" name="Data Brief">
        <title>Shoot transcriptome of the giant reed, Arundo donax.</title>
        <authorList>
            <person name="Barrero R.A."/>
            <person name="Guerrero F.D."/>
            <person name="Moolhuijzen P."/>
            <person name="Goolsby J.A."/>
            <person name="Tidwell J."/>
            <person name="Bellgard S.E."/>
            <person name="Bellgard M.I."/>
        </authorList>
    </citation>
    <scope>NUCLEOTIDE SEQUENCE</scope>
    <source>
        <tissue evidence="1">Shoot tissue taken approximately 20 cm above the soil surface</tissue>
    </source>
</reference>